<sequence length="567" mass="62546">MSSQYSRYPAQSRETFGWLSACLRWPSLLFFGFVDIALVITIISLTIISSKKNGFVTTPSRSTGNGSDGINAPWDLGVLWTSFPSFIFALFGAYWAWMAGALAERQPYVELRKEQGAGASLSILLDYRVVASIWRWWGAFRKSHFTVGATTLLSVLLTYAIAPLAARLFVAQAVMVAEDIPIAYNTSFQEDQINSTIDWRPVFDTVSANLLYGGHSVDWADQDQAFRPFSADLASDSGRVLAANTTAYSAYLNCQLQADYIMRTNGDGVTVTGRDRGCDFQQTFGVNESQATYFKTTVELGCSSSAYYSRFVFTAASYSASAPNRLDNISVISCATGYRQANGTLTISSSSGRPVIESFTETGDPNRERLGLWRVFEQGILQPTTFNPQVKWSTSNMGSVILYYAQRLNPTSMLDSEILMEAIPRVFTTVYLNVIAMHGFGFLSEPELSTGVAYIPTTRLFVVPWVAYTVLAFLAVTLFSVIFLFFHLEKSPSILTEEPHGLLSMADMLNDSELLNIAANIRGDIGDHGGIRENGKLRREVMDKRWTAVKSTSGGGWVITSGEKNEA</sequence>
<dbReference type="AlphaFoldDB" id="A0A8K0SFW2"/>
<keyword evidence="1" id="KW-1133">Transmembrane helix</keyword>
<dbReference type="OrthoDB" id="3522351at2759"/>
<evidence type="ECO:0000313" key="2">
    <source>
        <dbReference type="EMBL" id="KAH7304753.1"/>
    </source>
</evidence>
<feature type="transmembrane region" description="Helical" evidence="1">
    <location>
        <begin position="77"/>
        <end position="97"/>
    </location>
</feature>
<accession>A0A8K0SFW2</accession>
<keyword evidence="3" id="KW-1185">Reference proteome</keyword>
<name>A0A8K0SFW2_9HYPO</name>
<reference evidence="2" key="1">
    <citation type="journal article" date="2021" name="Nat. Commun.">
        <title>Genetic determinants of endophytism in the Arabidopsis root mycobiome.</title>
        <authorList>
            <person name="Mesny F."/>
            <person name="Miyauchi S."/>
            <person name="Thiergart T."/>
            <person name="Pickel B."/>
            <person name="Atanasova L."/>
            <person name="Karlsson M."/>
            <person name="Huettel B."/>
            <person name="Barry K.W."/>
            <person name="Haridas S."/>
            <person name="Chen C."/>
            <person name="Bauer D."/>
            <person name="Andreopoulos W."/>
            <person name="Pangilinan J."/>
            <person name="LaButti K."/>
            <person name="Riley R."/>
            <person name="Lipzen A."/>
            <person name="Clum A."/>
            <person name="Drula E."/>
            <person name="Henrissat B."/>
            <person name="Kohler A."/>
            <person name="Grigoriev I.V."/>
            <person name="Martin F.M."/>
            <person name="Hacquard S."/>
        </authorList>
    </citation>
    <scope>NUCLEOTIDE SEQUENCE</scope>
    <source>
        <strain evidence="2">MPI-CAGE-CH-0235</strain>
    </source>
</reference>
<evidence type="ECO:0000256" key="1">
    <source>
        <dbReference type="SAM" id="Phobius"/>
    </source>
</evidence>
<dbReference type="Proteomes" id="UP000813444">
    <property type="component" value="Unassembled WGS sequence"/>
</dbReference>
<evidence type="ECO:0000313" key="3">
    <source>
        <dbReference type="Proteomes" id="UP000813444"/>
    </source>
</evidence>
<dbReference type="EMBL" id="JAGPNK010000021">
    <property type="protein sequence ID" value="KAH7304753.1"/>
    <property type="molecule type" value="Genomic_DNA"/>
</dbReference>
<proteinExistence type="predicted"/>
<keyword evidence="1" id="KW-0812">Transmembrane</keyword>
<dbReference type="PANTHER" id="PTHR37544">
    <property type="entry name" value="SPRAY-RELATED"/>
    <property type="match status" value="1"/>
</dbReference>
<feature type="transmembrane region" description="Helical" evidence="1">
    <location>
        <begin position="463"/>
        <end position="486"/>
    </location>
</feature>
<dbReference type="InterPro" id="IPR021840">
    <property type="entry name" value="DUF3433"/>
</dbReference>
<dbReference type="Pfam" id="PF11915">
    <property type="entry name" value="DUF3433"/>
    <property type="match status" value="1"/>
</dbReference>
<protein>
    <submittedName>
        <fullName evidence="2">Uncharacterized protein</fullName>
    </submittedName>
</protein>
<comment type="caution">
    <text evidence="2">The sequence shown here is derived from an EMBL/GenBank/DDBJ whole genome shotgun (WGS) entry which is preliminary data.</text>
</comment>
<organism evidence="2 3">
    <name type="scientific">Stachybotrys elegans</name>
    <dbReference type="NCBI Taxonomy" id="80388"/>
    <lineage>
        <taxon>Eukaryota</taxon>
        <taxon>Fungi</taxon>
        <taxon>Dikarya</taxon>
        <taxon>Ascomycota</taxon>
        <taxon>Pezizomycotina</taxon>
        <taxon>Sordariomycetes</taxon>
        <taxon>Hypocreomycetidae</taxon>
        <taxon>Hypocreales</taxon>
        <taxon>Stachybotryaceae</taxon>
        <taxon>Stachybotrys</taxon>
    </lineage>
</organism>
<feature type="transmembrane region" description="Helical" evidence="1">
    <location>
        <begin position="28"/>
        <end position="48"/>
    </location>
</feature>
<gene>
    <name evidence="2" type="ORF">B0I35DRAFT_362860</name>
</gene>
<keyword evidence="1" id="KW-0472">Membrane</keyword>
<feature type="transmembrane region" description="Helical" evidence="1">
    <location>
        <begin position="143"/>
        <end position="162"/>
    </location>
</feature>